<dbReference type="RefSeq" id="WP_284679811.1">
    <property type="nucleotide sequence ID" value="NZ_CP060096.1"/>
</dbReference>
<evidence type="ECO:0000313" key="2">
    <source>
        <dbReference type="EMBL" id="QSZ27122.1"/>
    </source>
</evidence>
<dbReference type="AlphaFoldDB" id="A0A975AVC5"/>
<dbReference type="KEGG" id="aaut:ACETAC_09715"/>
<feature type="domain" description="Transposase IS204/IS1001/IS1096/IS1165 zinc-finger" evidence="1">
    <location>
        <begin position="10"/>
        <end position="44"/>
    </location>
</feature>
<accession>A0A975AVC5</accession>
<protein>
    <submittedName>
        <fullName evidence="2">Transposase family protein</fullName>
    </submittedName>
</protein>
<sequence length="112" mass="12958">MPQKEPSQTSTKVHSHYKRRFQDLPIQGKKVIVILNNKKMFCTNPDCPHTTFAESYEFLPFKGKKTKRLEEEILNISLNVSSITASFLLSKNIAKVCKSTICNLLKKRRPNY</sequence>
<evidence type="ECO:0000259" key="1">
    <source>
        <dbReference type="Pfam" id="PF14690"/>
    </source>
</evidence>
<gene>
    <name evidence="2" type="ORF">ACETAC_09715</name>
</gene>
<reference evidence="2" key="1">
    <citation type="submission" date="2020-08" db="EMBL/GenBank/DDBJ databases">
        <title>Genomic insights into the carbon and energy metabolism of the first obligate autotrophic acetogenic bacterium Aceticella autotrophica gen. nov., sp. nov.</title>
        <authorList>
            <person name="Toshchakov S.V."/>
            <person name="Elcheninov A.G."/>
            <person name="Kublanov I.V."/>
            <person name="Frolov E.N."/>
            <person name="Lebedinsky A.V."/>
        </authorList>
    </citation>
    <scope>NUCLEOTIDE SEQUENCE</scope>
    <source>
        <strain evidence="2">3443-3Ac</strain>
    </source>
</reference>
<dbReference type="Proteomes" id="UP000671913">
    <property type="component" value="Chromosome"/>
</dbReference>
<keyword evidence="3" id="KW-1185">Reference proteome</keyword>
<name>A0A975AVC5_9THEO</name>
<proteinExistence type="predicted"/>
<dbReference type="Pfam" id="PF14690">
    <property type="entry name" value="Zn_ribbon_ISL3"/>
    <property type="match status" value="1"/>
</dbReference>
<dbReference type="InterPro" id="IPR029261">
    <property type="entry name" value="Transposase_Znf"/>
</dbReference>
<organism evidence="2 3">
    <name type="scientific">Aceticella autotrophica</name>
    <dbReference type="NCBI Taxonomy" id="2755338"/>
    <lineage>
        <taxon>Bacteria</taxon>
        <taxon>Bacillati</taxon>
        <taxon>Bacillota</taxon>
        <taxon>Clostridia</taxon>
        <taxon>Thermoanaerobacterales</taxon>
        <taxon>Thermoanaerobacteraceae</taxon>
        <taxon>Aceticella</taxon>
    </lineage>
</organism>
<evidence type="ECO:0000313" key="3">
    <source>
        <dbReference type="Proteomes" id="UP000671913"/>
    </source>
</evidence>
<dbReference type="EMBL" id="CP060096">
    <property type="protein sequence ID" value="QSZ27122.1"/>
    <property type="molecule type" value="Genomic_DNA"/>
</dbReference>